<sequence length="189" mass="20964">MLIAGEEPDLGSMDVAPEPGLTRWNCGSNLHARRRLYCPPSTLFLRFRLLPYRANHDSSGFICGLFDDLKLIAVIYLQETRHYTARSTLHAAAPTSSTDDTTSSYGRTFFCAAVCSNSRSQRFNNSKLYTASSEAAERLVVDDFLILAWMPPVEESQVGASKIYGVQGEVKGEEEALEAKVVMEVKPFT</sequence>
<reference evidence="1" key="1">
    <citation type="submission" date="2022-11" db="EMBL/GenBank/DDBJ databases">
        <authorList>
            <person name="Hyden B.L."/>
            <person name="Feng K."/>
            <person name="Yates T."/>
            <person name="Jawdy S."/>
            <person name="Smart L.B."/>
            <person name="Muchero W."/>
        </authorList>
    </citation>
    <scope>NUCLEOTIDE SEQUENCE</scope>
    <source>
        <tissue evidence="1">Shoot tip</tissue>
    </source>
</reference>
<comment type="caution">
    <text evidence="1">The sequence shown here is derived from an EMBL/GenBank/DDBJ whole genome shotgun (WGS) entry which is preliminary data.</text>
</comment>
<evidence type="ECO:0000313" key="2">
    <source>
        <dbReference type="Proteomes" id="UP001151752"/>
    </source>
</evidence>
<gene>
    <name evidence="1" type="ORF">OIU74_024889</name>
</gene>
<dbReference type="EMBL" id="JAPFFM010000005">
    <property type="protein sequence ID" value="KAJ6762279.1"/>
    <property type="molecule type" value="Genomic_DNA"/>
</dbReference>
<accession>A0A9Q0W8D7</accession>
<proteinExistence type="predicted"/>
<dbReference type="Proteomes" id="UP001151752">
    <property type="component" value="Chromosome 19"/>
</dbReference>
<organism evidence="1 2">
    <name type="scientific">Salix koriyanagi</name>
    <dbReference type="NCBI Taxonomy" id="2511006"/>
    <lineage>
        <taxon>Eukaryota</taxon>
        <taxon>Viridiplantae</taxon>
        <taxon>Streptophyta</taxon>
        <taxon>Embryophyta</taxon>
        <taxon>Tracheophyta</taxon>
        <taxon>Spermatophyta</taxon>
        <taxon>Magnoliopsida</taxon>
        <taxon>eudicotyledons</taxon>
        <taxon>Gunneridae</taxon>
        <taxon>Pentapetalae</taxon>
        <taxon>rosids</taxon>
        <taxon>fabids</taxon>
        <taxon>Malpighiales</taxon>
        <taxon>Salicaceae</taxon>
        <taxon>Saliceae</taxon>
        <taxon>Salix</taxon>
    </lineage>
</organism>
<name>A0A9Q0W8D7_9ROSI</name>
<protein>
    <submittedName>
        <fullName evidence="1">Uncharacterized protein</fullName>
    </submittedName>
</protein>
<keyword evidence="2" id="KW-1185">Reference proteome</keyword>
<dbReference type="AlphaFoldDB" id="A0A9Q0W8D7"/>
<evidence type="ECO:0000313" key="1">
    <source>
        <dbReference type="EMBL" id="KAJ6762279.1"/>
    </source>
</evidence>
<reference evidence="1" key="2">
    <citation type="journal article" date="2023" name="Int. J. Mol. Sci.">
        <title>De Novo Assembly and Annotation of 11 Diverse Shrub Willow (Salix) Genomes Reveals Novel Gene Organization in Sex-Linked Regions.</title>
        <authorList>
            <person name="Hyden B."/>
            <person name="Feng K."/>
            <person name="Yates T.B."/>
            <person name="Jawdy S."/>
            <person name="Cereghino C."/>
            <person name="Smart L.B."/>
            <person name="Muchero W."/>
        </authorList>
    </citation>
    <scope>NUCLEOTIDE SEQUENCE</scope>
    <source>
        <tissue evidence="1">Shoot tip</tissue>
    </source>
</reference>